<evidence type="ECO:0000313" key="9">
    <source>
        <dbReference type="Proteomes" id="UP000075714"/>
    </source>
</evidence>
<keyword evidence="5" id="KW-0030">Aminoacyl-tRNA synthetase</keyword>
<feature type="region of interest" description="Disordered" evidence="6">
    <location>
        <begin position="32"/>
        <end position="121"/>
    </location>
</feature>
<evidence type="ECO:0000256" key="1">
    <source>
        <dbReference type="ARBA" id="ARBA00022598"/>
    </source>
</evidence>
<evidence type="ECO:0000256" key="3">
    <source>
        <dbReference type="ARBA" id="ARBA00022840"/>
    </source>
</evidence>
<reference evidence="9" key="1">
    <citation type="journal article" date="2016" name="Nat. Commun.">
        <title>The Gonium pectorale genome demonstrates co-option of cell cycle regulation during the evolution of multicellularity.</title>
        <authorList>
            <person name="Hanschen E.R."/>
            <person name="Marriage T.N."/>
            <person name="Ferris P.J."/>
            <person name="Hamaji T."/>
            <person name="Toyoda A."/>
            <person name="Fujiyama A."/>
            <person name="Neme R."/>
            <person name="Noguchi H."/>
            <person name="Minakuchi Y."/>
            <person name="Suzuki M."/>
            <person name="Kawai-Toyooka H."/>
            <person name="Smith D.R."/>
            <person name="Sparks H."/>
            <person name="Anderson J."/>
            <person name="Bakaric R."/>
            <person name="Luria V."/>
            <person name="Karger A."/>
            <person name="Kirschner M.W."/>
            <person name="Durand P.M."/>
            <person name="Michod R.E."/>
            <person name="Nozaki H."/>
            <person name="Olson B.J."/>
        </authorList>
    </citation>
    <scope>NUCLEOTIDE SEQUENCE [LARGE SCALE GENOMIC DNA]</scope>
    <source>
        <strain evidence="9">NIES-2863</strain>
    </source>
</reference>
<evidence type="ECO:0000256" key="4">
    <source>
        <dbReference type="ARBA" id="ARBA00022917"/>
    </source>
</evidence>
<evidence type="ECO:0000256" key="6">
    <source>
        <dbReference type="SAM" id="MobiDB-lite"/>
    </source>
</evidence>
<feature type="domain" description="WHEP-TRS" evidence="7">
    <location>
        <begin position="123"/>
        <end position="181"/>
    </location>
</feature>
<dbReference type="GO" id="GO:0004812">
    <property type="term" value="F:aminoacyl-tRNA ligase activity"/>
    <property type="evidence" value="ECO:0007669"/>
    <property type="project" value="UniProtKB-KW"/>
</dbReference>
<comment type="caution">
    <text evidence="8">The sequence shown here is derived from an EMBL/GenBank/DDBJ whole genome shotgun (WGS) entry which is preliminary data.</text>
</comment>
<dbReference type="EMBL" id="LSYV01000003">
    <property type="protein sequence ID" value="KXZ55483.1"/>
    <property type="molecule type" value="Genomic_DNA"/>
</dbReference>
<evidence type="ECO:0000256" key="2">
    <source>
        <dbReference type="ARBA" id="ARBA00022741"/>
    </source>
</evidence>
<dbReference type="InterPro" id="IPR000738">
    <property type="entry name" value="WHEP-TRS_dom"/>
</dbReference>
<feature type="compositionally biased region" description="Low complexity" evidence="6">
    <location>
        <begin position="230"/>
        <end position="248"/>
    </location>
</feature>
<sequence length="296" mass="30495">MHLAHTQVEAVLTGLAAELGVRRVGYDERPEDALPFNILPPEDSWQREYRRSGEEQGGEGDGDGPAGRPALLDLGAGHPGAAAAAAAAEGASRDGFAVGSLSSDEGSASSPSGSAAASGTEAEVQALQRAVEAQASAVRELKVQGRSNSDVEVQAQVQELLRLKADLQRATAARRQAGALGPSGTPTDAHHDRPVQPPGAESGAEIAHASSRQAAANASGWDEPPVRTHAPGGSSSGAASAASAPRRSPVSDYYSLPIWQIHAVPMFFETERPLAKQFAAEAVKRVAEATAALARR</sequence>
<feature type="compositionally biased region" description="Low complexity" evidence="6">
    <location>
        <begin position="204"/>
        <end position="219"/>
    </location>
</feature>
<dbReference type="Proteomes" id="UP000075714">
    <property type="component" value="Unassembled WGS sequence"/>
</dbReference>
<accession>A0A150H0F7</accession>
<keyword evidence="3" id="KW-0067">ATP-binding</keyword>
<dbReference type="Gene3D" id="1.10.287.10">
    <property type="entry name" value="S15/NS1, RNA-binding"/>
    <property type="match status" value="1"/>
</dbReference>
<dbReference type="SMART" id="SM00991">
    <property type="entry name" value="WHEP-TRS"/>
    <property type="match status" value="1"/>
</dbReference>
<dbReference type="SUPFAM" id="SSF47060">
    <property type="entry name" value="S15/NS1 RNA-binding domain"/>
    <property type="match status" value="1"/>
</dbReference>
<dbReference type="InterPro" id="IPR009068">
    <property type="entry name" value="uS15_NS1_RNA-bd_sf"/>
</dbReference>
<evidence type="ECO:0000259" key="7">
    <source>
        <dbReference type="PROSITE" id="PS51185"/>
    </source>
</evidence>
<dbReference type="GO" id="GO:0005524">
    <property type="term" value="F:ATP binding"/>
    <property type="evidence" value="ECO:0007669"/>
    <property type="project" value="UniProtKB-KW"/>
</dbReference>
<evidence type="ECO:0000256" key="5">
    <source>
        <dbReference type="ARBA" id="ARBA00023146"/>
    </source>
</evidence>
<keyword evidence="9" id="KW-1185">Reference proteome</keyword>
<keyword evidence="2" id="KW-0547">Nucleotide-binding</keyword>
<dbReference type="OrthoDB" id="439808at2759"/>
<feature type="compositionally biased region" description="Low complexity" evidence="6">
    <location>
        <begin position="99"/>
        <end position="119"/>
    </location>
</feature>
<keyword evidence="1" id="KW-0436">Ligase</keyword>
<dbReference type="AlphaFoldDB" id="A0A150H0F7"/>
<dbReference type="Pfam" id="PF00458">
    <property type="entry name" value="WHEP-TRS"/>
    <property type="match status" value="1"/>
</dbReference>
<protein>
    <recommendedName>
        <fullName evidence="7">WHEP-TRS domain-containing protein</fullName>
    </recommendedName>
</protein>
<evidence type="ECO:0000313" key="8">
    <source>
        <dbReference type="EMBL" id="KXZ55483.1"/>
    </source>
</evidence>
<organism evidence="8 9">
    <name type="scientific">Gonium pectorale</name>
    <name type="common">Green alga</name>
    <dbReference type="NCBI Taxonomy" id="33097"/>
    <lineage>
        <taxon>Eukaryota</taxon>
        <taxon>Viridiplantae</taxon>
        <taxon>Chlorophyta</taxon>
        <taxon>core chlorophytes</taxon>
        <taxon>Chlorophyceae</taxon>
        <taxon>CS clade</taxon>
        <taxon>Chlamydomonadales</taxon>
        <taxon>Volvocaceae</taxon>
        <taxon>Gonium</taxon>
    </lineage>
</organism>
<feature type="compositionally biased region" description="Basic and acidic residues" evidence="6">
    <location>
        <begin position="44"/>
        <end position="54"/>
    </location>
</feature>
<proteinExistence type="predicted"/>
<feature type="compositionally biased region" description="Low complexity" evidence="6">
    <location>
        <begin position="66"/>
        <end position="90"/>
    </location>
</feature>
<feature type="region of interest" description="Disordered" evidence="6">
    <location>
        <begin position="172"/>
        <end position="248"/>
    </location>
</feature>
<dbReference type="PROSITE" id="PS51185">
    <property type="entry name" value="WHEP_TRS_2"/>
    <property type="match status" value="1"/>
</dbReference>
<name>A0A150H0F7_GONPE</name>
<gene>
    <name evidence="8" type="ORF">GPECTOR_2g1032</name>
</gene>
<dbReference type="GO" id="GO:0006418">
    <property type="term" value="P:tRNA aminoacylation for protein translation"/>
    <property type="evidence" value="ECO:0007669"/>
    <property type="project" value="InterPro"/>
</dbReference>
<keyword evidence="4" id="KW-0648">Protein biosynthesis</keyword>